<dbReference type="GO" id="GO:0005829">
    <property type="term" value="C:cytosol"/>
    <property type="evidence" value="ECO:0007669"/>
    <property type="project" value="TreeGrafter"/>
</dbReference>
<feature type="domain" description="Response regulatory" evidence="9">
    <location>
        <begin position="5"/>
        <end position="119"/>
    </location>
</feature>
<dbReference type="InterPro" id="IPR011006">
    <property type="entry name" value="CheY-like_superfamily"/>
</dbReference>
<dbReference type="GO" id="GO:0000156">
    <property type="term" value="F:phosphorelay response regulator activity"/>
    <property type="evidence" value="ECO:0007669"/>
    <property type="project" value="TreeGrafter"/>
</dbReference>
<keyword evidence="2 7" id="KW-0597">Phosphoprotein</keyword>
<keyword evidence="6" id="KW-0804">Transcription</keyword>
<dbReference type="Gene3D" id="1.10.10.10">
    <property type="entry name" value="Winged helix-like DNA-binding domain superfamily/Winged helix DNA-binding domain"/>
    <property type="match status" value="1"/>
</dbReference>
<evidence type="ECO:0000256" key="3">
    <source>
        <dbReference type="ARBA" id="ARBA00023012"/>
    </source>
</evidence>
<dbReference type="Gene3D" id="6.10.250.690">
    <property type="match status" value="1"/>
</dbReference>
<dbReference type="InterPro" id="IPR001789">
    <property type="entry name" value="Sig_transdc_resp-reg_receiver"/>
</dbReference>
<keyword evidence="4" id="KW-0805">Transcription regulation</keyword>
<reference evidence="11 12" key="1">
    <citation type="submission" date="2015-08" db="EMBL/GenBank/DDBJ databases">
        <title>Draft Genome Sequence of Bacillus vietnamensis UCD-SED5.</title>
        <authorList>
            <person name="Lee R.D."/>
            <person name="Jospin G."/>
            <person name="Lang J.M."/>
            <person name="Coil D.A."/>
            <person name="Eisen J.A."/>
        </authorList>
    </citation>
    <scope>NUCLEOTIDE SEQUENCE [LARGE SCALE GENOMIC DNA]</scope>
    <source>
        <strain evidence="11 12">UCD-SED5</strain>
    </source>
</reference>
<feature type="DNA-binding region" description="OmpR/PhoB-type" evidence="8">
    <location>
        <begin position="132"/>
        <end position="231"/>
    </location>
</feature>
<dbReference type="AlphaFoldDB" id="A0A0P6WHT3"/>
<dbReference type="RefSeq" id="WP_060671276.1">
    <property type="nucleotide sequence ID" value="NZ_LIXZ01000002.1"/>
</dbReference>
<dbReference type="PANTHER" id="PTHR48111">
    <property type="entry name" value="REGULATOR OF RPOS"/>
    <property type="match status" value="1"/>
</dbReference>
<dbReference type="Proteomes" id="UP000050398">
    <property type="component" value="Unassembled WGS sequence"/>
</dbReference>
<dbReference type="SMART" id="SM00448">
    <property type="entry name" value="REC"/>
    <property type="match status" value="1"/>
</dbReference>
<name>A0A0P6WHT3_9BACI</name>
<dbReference type="FunFam" id="1.10.10.10:FF:000018">
    <property type="entry name" value="DNA-binding response regulator ResD"/>
    <property type="match status" value="1"/>
</dbReference>
<dbReference type="PATRIC" id="fig|218284.4.peg.976"/>
<evidence type="ECO:0000256" key="6">
    <source>
        <dbReference type="ARBA" id="ARBA00023163"/>
    </source>
</evidence>
<evidence type="ECO:0000256" key="7">
    <source>
        <dbReference type="PROSITE-ProRule" id="PRU00169"/>
    </source>
</evidence>
<evidence type="ECO:0000256" key="1">
    <source>
        <dbReference type="ARBA" id="ARBA00004496"/>
    </source>
</evidence>
<dbReference type="InterPro" id="IPR016032">
    <property type="entry name" value="Sig_transdc_resp-reg_C-effctor"/>
</dbReference>
<evidence type="ECO:0000313" key="12">
    <source>
        <dbReference type="Proteomes" id="UP000050398"/>
    </source>
</evidence>
<dbReference type="InterPro" id="IPR036388">
    <property type="entry name" value="WH-like_DNA-bd_sf"/>
</dbReference>
<dbReference type="InterPro" id="IPR001867">
    <property type="entry name" value="OmpR/PhoB-type_DNA-bd"/>
</dbReference>
<comment type="subcellular location">
    <subcellularLocation>
        <location evidence="1">Cytoplasm</location>
    </subcellularLocation>
</comment>
<keyword evidence="5 8" id="KW-0238">DNA-binding</keyword>
<evidence type="ECO:0000256" key="5">
    <source>
        <dbReference type="ARBA" id="ARBA00023125"/>
    </source>
</evidence>
<proteinExistence type="predicted"/>
<feature type="domain" description="OmpR/PhoB-type" evidence="10">
    <location>
        <begin position="132"/>
        <end position="231"/>
    </location>
</feature>
<sequence length="239" mass="27443">MHDSKILIVDDEVSIVQMLKTILKKEKFTYIDSAHNAEDALARCRDKKYDLILLDVMLPDRSGFEICPLIRETTDAPIFFLTARTTDLDKLSGFALGADDYITKPFNPLEVVARIKAHLRRKNGTTLIEPKVQTYQFGELIVNTSSGEVTLKGRIVELPAQVYQLFIFFCKHPNQLFSKSQLYEQVWGEEFLGEDNTVMVHIRKLREKVEEDPSDPRYILTVRGLGYKFIPQGGQHEHP</sequence>
<dbReference type="Pfam" id="PF00486">
    <property type="entry name" value="Trans_reg_C"/>
    <property type="match status" value="1"/>
</dbReference>
<dbReference type="PANTHER" id="PTHR48111:SF52">
    <property type="entry name" value="TRANSCRIPTIONAL REGULATORY PROTEIN YVRH"/>
    <property type="match status" value="1"/>
</dbReference>
<dbReference type="eggNOG" id="COG0745">
    <property type="taxonomic scope" value="Bacteria"/>
</dbReference>
<evidence type="ECO:0000256" key="8">
    <source>
        <dbReference type="PROSITE-ProRule" id="PRU01091"/>
    </source>
</evidence>
<dbReference type="GO" id="GO:0006355">
    <property type="term" value="P:regulation of DNA-templated transcription"/>
    <property type="evidence" value="ECO:0007669"/>
    <property type="project" value="InterPro"/>
</dbReference>
<dbReference type="SUPFAM" id="SSF52172">
    <property type="entry name" value="CheY-like"/>
    <property type="match status" value="1"/>
</dbReference>
<dbReference type="OrthoDB" id="9790442at2"/>
<dbReference type="GO" id="GO:0032993">
    <property type="term" value="C:protein-DNA complex"/>
    <property type="evidence" value="ECO:0007669"/>
    <property type="project" value="TreeGrafter"/>
</dbReference>
<dbReference type="GO" id="GO:0000976">
    <property type="term" value="F:transcription cis-regulatory region binding"/>
    <property type="evidence" value="ECO:0007669"/>
    <property type="project" value="TreeGrafter"/>
</dbReference>
<evidence type="ECO:0000256" key="2">
    <source>
        <dbReference type="ARBA" id="ARBA00022553"/>
    </source>
</evidence>
<dbReference type="SMART" id="SM00862">
    <property type="entry name" value="Trans_reg_C"/>
    <property type="match status" value="1"/>
</dbReference>
<dbReference type="CDD" id="cd00383">
    <property type="entry name" value="trans_reg_C"/>
    <property type="match status" value="1"/>
</dbReference>
<dbReference type="Pfam" id="PF00072">
    <property type="entry name" value="Response_reg"/>
    <property type="match status" value="1"/>
</dbReference>
<protein>
    <submittedName>
        <fullName evidence="11">Transcriptional regulator</fullName>
    </submittedName>
</protein>
<dbReference type="FunFam" id="3.40.50.2300:FF:000001">
    <property type="entry name" value="DNA-binding response regulator PhoB"/>
    <property type="match status" value="1"/>
</dbReference>
<organism evidence="11 12">
    <name type="scientific">Rossellomorea vietnamensis</name>
    <dbReference type="NCBI Taxonomy" id="218284"/>
    <lineage>
        <taxon>Bacteria</taxon>
        <taxon>Bacillati</taxon>
        <taxon>Bacillota</taxon>
        <taxon>Bacilli</taxon>
        <taxon>Bacillales</taxon>
        <taxon>Bacillaceae</taxon>
        <taxon>Rossellomorea</taxon>
    </lineage>
</organism>
<dbReference type="PROSITE" id="PS51755">
    <property type="entry name" value="OMPR_PHOB"/>
    <property type="match status" value="1"/>
</dbReference>
<feature type="modified residue" description="4-aspartylphosphate" evidence="7">
    <location>
        <position position="55"/>
    </location>
</feature>
<dbReference type="PROSITE" id="PS50110">
    <property type="entry name" value="RESPONSE_REGULATORY"/>
    <property type="match status" value="1"/>
</dbReference>
<accession>A0A0P6WHT3</accession>
<evidence type="ECO:0000259" key="9">
    <source>
        <dbReference type="PROSITE" id="PS50110"/>
    </source>
</evidence>
<evidence type="ECO:0000313" key="11">
    <source>
        <dbReference type="EMBL" id="KPL61016.1"/>
    </source>
</evidence>
<evidence type="ECO:0000259" key="10">
    <source>
        <dbReference type="PROSITE" id="PS51755"/>
    </source>
</evidence>
<dbReference type="InterPro" id="IPR039420">
    <property type="entry name" value="WalR-like"/>
</dbReference>
<gene>
    <name evidence="11" type="ORF">AM506_04635</name>
</gene>
<evidence type="ECO:0000256" key="4">
    <source>
        <dbReference type="ARBA" id="ARBA00023015"/>
    </source>
</evidence>
<keyword evidence="3" id="KW-0902">Two-component regulatory system</keyword>
<dbReference type="EMBL" id="LIXZ01000002">
    <property type="protein sequence ID" value="KPL61016.1"/>
    <property type="molecule type" value="Genomic_DNA"/>
</dbReference>
<comment type="caution">
    <text evidence="11">The sequence shown here is derived from an EMBL/GenBank/DDBJ whole genome shotgun (WGS) entry which is preliminary data.</text>
</comment>
<dbReference type="SUPFAM" id="SSF46894">
    <property type="entry name" value="C-terminal effector domain of the bipartite response regulators"/>
    <property type="match status" value="1"/>
</dbReference>
<dbReference type="Gene3D" id="3.40.50.2300">
    <property type="match status" value="1"/>
</dbReference>